<feature type="domain" description="NADH:quinone oxidoreductase/Mrp antiporter transmembrane" evidence="8">
    <location>
        <begin position="141"/>
        <end position="432"/>
    </location>
</feature>
<evidence type="ECO:0000256" key="1">
    <source>
        <dbReference type="ARBA" id="ARBA00004651"/>
    </source>
</evidence>
<evidence type="ECO:0000256" key="5">
    <source>
        <dbReference type="ARBA" id="ARBA00023136"/>
    </source>
</evidence>
<feature type="transmembrane region" description="Helical" evidence="7">
    <location>
        <begin position="291"/>
        <end position="314"/>
    </location>
</feature>
<dbReference type="NCBIfam" id="TIGR01972">
    <property type="entry name" value="NDH_I_M"/>
    <property type="match status" value="1"/>
</dbReference>
<evidence type="ECO:0000256" key="3">
    <source>
        <dbReference type="ARBA" id="ARBA00022692"/>
    </source>
</evidence>
<organism evidence="9 10">
    <name type="scientific">Bacillus carboniphilus</name>
    <dbReference type="NCBI Taxonomy" id="86663"/>
    <lineage>
        <taxon>Bacteria</taxon>
        <taxon>Bacillati</taxon>
        <taxon>Bacillota</taxon>
        <taxon>Bacilli</taxon>
        <taxon>Bacillales</taxon>
        <taxon>Bacillaceae</taxon>
        <taxon>Bacillus</taxon>
    </lineage>
</organism>
<accession>A0ABN0VXG8</accession>
<sequence length="507" mass="55206">MSLPFLSTIIFAPLLGVLVLFFIPKEKAGLIKWIGILATLPSLVLAVSAYVLSQRGADVSKWYEHVTWFQLNGGKQQDLGQYLYAVAYEVGVDGFALLLMVLTAFVSTMAAIASLKIEKEWKGYFQLFLLLELGMLGVFAAENMILFFLFFEVTLISTFFLIGKWGYLLKERAAYSFLLYNGLGSAILLIVIMILFARAGTVNFDLLGAVIQDESTFHLARMTPELRTGLLIGIIIAFGIKLPIFPFHTWMVHVHAQAPPPIVMLHSGILLKIGAYGLIRFGLEIFPREFAGIGNILIILGVINLLYGAFLALIQDDLKKVLAYSSVSHMGIVLVGLGALNMEGIQGAMFQVISHGLISALFFFLVGVLYARAGTTKISELGGLVKSVPILAGLILTAGLASLGIPGMSGFISEFTAFVGLFKSWPVAGYIALLGLILTAVYVLRACLGITYGEFKQRKQEWKDIQSFEWLPSSLLVASIIAIGVFPAILTEPLFTSLQTIIEGLGG</sequence>
<feature type="transmembrane region" description="Helical" evidence="7">
    <location>
        <begin position="262"/>
        <end position="279"/>
    </location>
</feature>
<dbReference type="Pfam" id="PF00361">
    <property type="entry name" value="Proton_antipo_M"/>
    <property type="match status" value="1"/>
</dbReference>
<gene>
    <name evidence="9" type="ORF">GCM10008967_07870</name>
</gene>
<dbReference type="InterPro" id="IPR010227">
    <property type="entry name" value="NADH_Q_OxRdtase_chainM/4"/>
</dbReference>
<evidence type="ECO:0000313" key="9">
    <source>
        <dbReference type="EMBL" id="GAA0319770.1"/>
    </source>
</evidence>
<keyword evidence="4 7" id="KW-1133">Transmembrane helix</keyword>
<dbReference type="InterPro" id="IPR003918">
    <property type="entry name" value="NADH_UbQ_OxRdtase"/>
</dbReference>
<dbReference type="PANTHER" id="PTHR43507">
    <property type="entry name" value="NADH-UBIQUINONE OXIDOREDUCTASE CHAIN 4"/>
    <property type="match status" value="1"/>
</dbReference>
<dbReference type="PANTHER" id="PTHR43507:SF1">
    <property type="entry name" value="NADH-UBIQUINONE OXIDOREDUCTASE CHAIN 4"/>
    <property type="match status" value="1"/>
</dbReference>
<evidence type="ECO:0000256" key="4">
    <source>
        <dbReference type="ARBA" id="ARBA00022989"/>
    </source>
</evidence>
<dbReference type="EMBL" id="BAAADJ010000006">
    <property type="protein sequence ID" value="GAA0319770.1"/>
    <property type="molecule type" value="Genomic_DNA"/>
</dbReference>
<feature type="transmembrane region" description="Helical" evidence="7">
    <location>
        <begin position="321"/>
        <end position="340"/>
    </location>
</feature>
<feature type="transmembrane region" description="Helical" evidence="7">
    <location>
        <begin position="6"/>
        <end position="23"/>
    </location>
</feature>
<feature type="transmembrane region" description="Helical" evidence="7">
    <location>
        <begin position="229"/>
        <end position="250"/>
    </location>
</feature>
<feature type="transmembrane region" description="Helical" evidence="7">
    <location>
        <begin position="30"/>
        <end position="52"/>
    </location>
</feature>
<feature type="transmembrane region" description="Helical" evidence="7">
    <location>
        <begin position="383"/>
        <end position="405"/>
    </location>
</feature>
<evidence type="ECO:0000259" key="8">
    <source>
        <dbReference type="Pfam" id="PF00361"/>
    </source>
</evidence>
<evidence type="ECO:0000313" key="10">
    <source>
        <dbReference type="Proteomes" id="UP001500782"/>
    </source>
</evidence>
<comment type="caution">
    <text evidence="9">The sequence shown here is derived from an EMBL/GenBank/DDBJ whole genome shotgun (WGS) entry which is preliminary data.</text>
</comment>
<comment type="subcellular location">
    <subcellularLocation>
        <location evidence="1">Cell membrane</location>
        <topology evidence="1">Multi-pass membrane protein</topology>
    </subcellularLocation>
    <subcellularLocation>
        <location evidence="6">Membrane</location>
        <topology evidence="6">Multi-pass membrane protein</topology>
    </subcellularLocation>
</comment>
<feature type="transmembrane region" description="Helical" evidence="7">
    <location>
        <begin position="147"/>
        <end position="165"/>
    </location>
</feature>
<feature type="transmembrane region" description="Helical" evidence="7">
    <location>
        <begin position="94"/>
        <end position="112"/>
    </location>
</feature>
<protein>
    <submittedName>
        <fullName evidence="9">NADH-quinone oxidoreductase subunit M</fullName>
    </submittedName>
</protein>
<feature type="transmembrane region" description="Helical" evidence="7">
    <location>
        <begin position="177"/>
        <end position="197"/>
    </location>
</feature>
<dbReference type="RefSeq" id="WP_343796562.1">
    <property type="nucleotide sequence ID" value="NZ_BAAADJ010000006.1"/>
</dbReference>
<evidence type="ECO:0000256" key="2">
    <source>
        <dbReference type="ARBA" id="ARBA00009025"/>
    </source>
</evidence>
<feature type="transmembrane region" description="Helical" evidence="7">
    <location>
        <begin position="468"/>
        <end position="490"/>
    </location>
</feature>
<dbReference type="InterPro" id="IPR001750">
    <property type="entry name" value="ND/Mrp_TM"/>
</dbReference>
<dbReference type="PRINTS" id="PR01437">
    <property type="entry name" value="NUOXDRDTASE4"/>
</dbReference>
<evidence type="ECO:0000256" key="6">
    <source>
        <dbReference type="RuleBase" id="RU000320"/>
    </source>
</evidence>
<comment type="similarity">
    <text evidence="2">Belongs to the complex I subunit 4 family.</text>
</comment>
<keyword evidence="5 7" id="KW-0472">Membrane</keyword>
<dbReference type="Proteomes" id="UP001500782">
    <property type="component" value="Unassembled WGS sequence"/>
</dbReference>
<proteinExistence type="inferred from homology"/>
<evidence type="ECO:0000256" key="7">
    <source>
        <dbReference type="SAM" id="Phobius"/>
    </source>
</evidence>
<keyword evidence="10" id="KW-1185">Reference proteome</keyword>
<feature type="transmembrane region" description="Helical" evidence="7">
    <location>
        <begin position="352"/>
        <end position="371"/>
    </location>
</feature>
<feature type="transmembrane region" description="Helical" evidence="7">
    <location>
        <begin position="425"/>
        <end position="448"/>
    </location>
</feature>
<feature type="transmembrane region" description="Helical" evidence="7">
    <location>
        <begin position="124"/>
        <end position="141"/>
    </location>
</feature>
<keyword evidence="3 6" id="KW-0812">Transmembrane</keyword>
<name>A0ABN0VXG8_9BACI</name>
<reference evidence="9 10" key="1">
    <citation type="journal article" date="2019" name="Int. J. Syst. Evol. Microbiol.">
        <title>The Global Catalogue of Microorganisms (GCM) 10K type strain sequencing project: providing services to taxonomists for standard genome sequencing and annotation.</title>
        <authorList>
            <consortium name="The Broad Institute Genomics Platform"/>
            <consortium name="The Broad Institute Genome Sequencing Center for Infectious Disease"/>
            <person name="Wu L."/>
            <person name="Ma J."/>
        </authorList>
    </citation>
    <scope>NUCLEOTIDE SEQUENCE [LARGE SCALE GENOMIC DNA]</scope>
    <source>
        <strain evidence="9 10">JCM 9731</strain>
    </source>
</reference>